<evidence type="ECO:0000313" key="3">
    <source>
        <dbReference type="Proteomes" id="UP001153069"/>
    </source>
</evidence>
<reference evidence="2" key="1">
    <citation type="submission" date="2020-06" db="EMBL/GenBank/DDBJ databases">
        <authorList>
            <consortium name="Plant Systems Biology data submission"/>
        </authorList>
    </citation>
    <scope>NUCLEOTIDE SEQUENCE</scope>
    <source>
        <strain evidence="2">D6</strain>
    </source>
</reference>
<name>A0A9N8H584_9STRA</name>
<feature type="compositionally biased region" description="Low complexity" evidence="1">
    <location>
        <begin position="342"/>
        <end position="352"/>
    </location>
</feature>
<evidence type="ECO:0000313" key="2">
    <source>
        <dbReference type="EMBL" id="CAB9502418.1"/>
    </source>
</evidence>
<proteinExistence type="predicted"/>
<protein>
    <submittedName>
        <fullName evidence="2">Uncharacterized protein</fullName>
    </submittedName>
</protein>
<keyword evidence="3" id="KW-1185">Reference proteome</keyword>
<gene>
    <name evidence="2" type="ORF">SEMRO_136_G063990.2</name>
</gene>
<dbReference type="AlphaFoldDB" id="A0A9N8H584"/>
<sequence>MSSSLLNDLYAVSENRDLFERLQDGVAAGEIATSPVATTVLQKARNAILTCLKTESTVKLENLMRGSSEDAENGKILLLGECILAWTAAQPKKYKELLRTVITENLRRQATGIYLRAWREWLSIWIEQLEGTIKPAEVLNLRYILAGCTDQLRPGLVGESYYKLGKMAVAAGKLKNAKRCFNCVRMDLGDNLTSPLPNHLRFEVGAILHWYRLSCEELIQLQPEQEASTRADLETVVKQDLAKSAPTVVPNGPMWGPIAKTYLSREHYIGDMLEELQASSSDAPTLARICYKYDFCHEIDDYLFAIERFTLPAKTRSNYEPTVQEAIDVLQRKKNGKSGRLPRNQQSRQAAPAPAPPQVPDPGQGNDEDDDLLTQFRKAVSDPSFEVATASYFLERCNRDVQAAAALYFEESQDL</sequence>
<dbReference type="EMBL" id="CAICTM010000135">
    <property type="protein sequence ID" value="CAB9502418.1"/>
    <property type="molecule type" value="Genomic_DNA"/>
</dbReference>
<dbReference type="Proteomes" id="UP001153069">
    <property type="component" value="Unassembled WGS sequence"/>
</dbReference>
<dbReference type="Pfam" id="PF14555">
    <property type="entry name" value="UBA_4"/>
    <property type="match status" value="1"/>
</dbReference>
<accession>A0A9N8H584</accession>
<organism evidence="2 3">
    <name type="scientific">Seminavis robusta</name>
    <dbReference type="NCBI Taxonomy" id="568900"/>
    <lineage>
        <taxon>Eukaryota</taxon>
        <taxon>Sar</taxon>
        <taxon>Stramenopiles</taxon>
        <taxon>Ochrophyta</taxon>
        <taxon>Bacillariophyta</taxon>
        <taxon>Bacillariophyceae</taxon>
        <taxon>Bacillariophycidae</taxon>
        <taxon>Naviculales</taxon>
        <taxon>Naviculaceae</taxon>
        <taxon>Seminavis</taxon>
    </lineage>
</organism>
<feature type="region of interest" description="Disordered" evidence="1">
    <location>
        <begin position="332"/>
        <end position="373"/>
    </location>
</feature>
<comment type="caution">
    <text evidence="2">The sequence shown here is derived from an EMBL/GenBank/DDBJ whole genome shotgun (WGS) entry which is preliminary data.</text>
</comment>
<evidence type="ECO:0000256" key="1">
    <source>
        <dbReference type="SAM" id="MobiDB-lite"/>
    </source>
</evidence>